<dbReference type="EMBL" id="LPWH01000001">
    <property type="protein sequence ID" value="POR05652.1"/>
    <property type="molecule type" value="Genomic_DNA"/>
</dbReference>
<dbReference type="AlphaFoldDB" id="A0A2S4K1K6"/>
<evidence type="ECO:0000313" key="3">
    <source>
        <dbReference type="Proteomes" id="UP000237350"/>
    </source>
</evidence>
<dbReference type="PANTHER" id="PTHR47738:SF3">
    <property type="entry name" value="PHOSPHOTRANSFERASE SYSTEM MANNITOL_FRUCTOSE-SPECIFIC IIA DOMAIN CONTAINING PROTEIN"/>
    <property type="match status" value="1"/>
</dbReference>
<dbReference type="Pfam" id="PF00359">
    <property type="entry name" value="PTS_EIIA_2"/>
    <property type="match status" value="1"/>
</dbReference>
<protein>
    <recommendedName>
        <fullName evidence="1">PTS EIIA type-2 domain-containing protein</fullName>
    </recommendedName>
</protein>
<dbReference type="Gene3D" id="3.40.930.10">
    <property type="entry name" value="Mannitol-specific EII, Chain A"/>
    <property type="match status" value="1"/>
</dbReference>
<dbReference type="InterPro" id="IPR051541">
    <property type="entry name" value="PTS_SugarTrans_NitroReg"/>
</dbReference>
<sequence>MRDVLSDFQGMLKPSMVLADLAGDSREEVLRTMAEHLVREGRCRWTFVEAILARERLYPSGLPLEGPKIAIPHTDTIHVQRSALLFVRLRNPVEFASMGDPSVTFPVQLVSMFALQNDDLVGNVLHTLITLYQRRQLLEDLLRAEDAREMYYLLRAAVKSCQGEARCT</sequence>
<keyword evidence="3" id="KW-1185">Reference proteome</keyword>
<dbReference type="InterPro" id="IPR016152">
    <property type="entry name" value="PTrfase/Anion_transptr"/>
</dbReference>
<name>A0A2S4K1K6_9SPIO</name>
<dbReference type="RefSeq" id="WP_181015271.1">
    <property type="nucleotide sequence ID" value="NZ_LPWH01000001.1"/>
</dbReference>
<dbReference type="Proteomes" id="UP000237350">
    <property type="component" value="Unassembled WGS sequence"/>
</dbReference>
<dbReference type="InterPro" id="IPR002178">
    <property type="entry name" value="PTS_EIIA_type-2_dom"/>
</dbReference>
<accession>A0A2S4K1K6</accession>
<dbReference type="SUPFAM" id="SSF55804">
    <property type="entry name" value="Phoshotransferase/anion transport protein"/>
    <property type="match status" value="1"/>
</dbReference>
<reference evidence="3" key="1">
    <citation type="submission" date="2015-12" db="EMBL/GenBank/DDBJ databases">
        <authorList>
            <person name="Lodha T.D."/>
            <person name="Chintalapati S."/>
            <person name="Chintalapati V.R."/>
            <person name="Sravanthi T."/>
        </authorList>
    </citation>
    <scope>NUCLEOTIDE SEQUENCE [LARGE SCALE GENOMIC DNA]</scope>
    <source>
        <strain evidence="3">JC133</strain>
    </source>
</reference>
<feature type="domain" description="PTS EIIA type-2" evidence="1">
    <location>
        <begin position="10"/>
        <end position="157"/>
    </location>
</feature>
<dbReference type="CDD" id="cd00211">
    <property type="entry name" value="PTS_IIA_fru"/>
    <property type="match status" value="1"/>
</dbReference>
<gene>
    <name evidence="2" type="ORF">AU468_00310</name>
</gene>
<evidence type="ECO:0000259" key="1">
    <source>
        <dbReference type="PROSITE" id="PS51094"/>
    </source>
</evidence>
<proteinExistence type="predicted"/>
<evidence type="ECO:0000313" key="2">
    <source>
        <dbReference type="EMBL" id="POR05652.1"/>
    </source>
</evidence>
<dbReference type="PROSITE" id="PS51094">
    <property type="entry name" value="PTS_EIIA_TYPE_2"/>
    <property type="match status" value="1"/>
</dbReference>
<dbReference type="PANTHER" id="PTHR47738">
    <property type="entry name" value="PTS SYSTEM FRUCTOSE-LIKE EIIA COMPONENT-RELATED"/>
    <property type="match status" value="1"/>
</dbReference>
<organism evidence="2 3">
    <name type="scientific">Alkalispirochaeta sphaeroplastigenens</name>
    <dbReference type="NCBI Taxonomy" id="1187066"/>
    <lineage>
        <taxon>Bacteria</taxon>
        <taxon>Pseudomonadati</taxon>
        <taxon>Spirochaetota</taxon>
        <taxon>Spirochaetia</taxon>
        <taxon>Spirochaetales</taxon>
        <taxon>Spirochaetaceae</taxon>
        <taxon>Alkalispirochaeta</taxon>
    </lineage>
</organism>
<comment type="caution">
    <text evidence="2">The sequence shown here is derived from an EMBL/GenBank/DDBJ whole genome shotgun (WGS) entry which is preliminary data.</text>
</comment>